<proteinExistence type="inferred from homology"/>
<keyword evidence="2" id="KW-0812">Transmembrane</keyword>
<dbReference type="EMBL" id="PDOF01000001">
    <property type="protein sequence ID" value="PYZ97942.1"/>
    <property type="molecule type" value="Genomic_DNA"/>
</dbReference>
<evidence type="ECO:0008006" key="5">
    <source>
        <dbReference type="Google" id="ProtNLM"/>
    </source>
</evidence>
<name>A0A2W0HLH4_9BACI</name>
<keyword evidence="4" id="KW-1185">Reference proteome</keyword>
<evidence type="ECO:0000256" key="2">
    <source>
        <dbReference type="SAM" id="Phobius"/>
    </source>
</evidence>
<dbReference type="PANTHER" id="PTHR33219">
    <property type="entry name" value="YLMG HOMOLOG PROTEIN 2, CHLOROPLASTIC"/>
    <property type="match status" value="1"/>
</dbReference>
<comment type="caution">
    <text evidence="3">The sequence shown here is derived from an EMBL/GenBank/DDBJ whole genome shotgun (WGS) entry which is preliminary data.</text>
</comment>
<dbReference type="GO" id="GO:0016020">
    <property type="term" value="C:membrane"/>
    <property type="evidence" value="ECO:0007669"/>
    <property type="project" value="InterPro"/>
</dbReference>
<dbReference type="Pfam" id="PF02325">
    <property type="entry name" value="CCB3_YggT"/>
    <property type="match status" value="1"/>
</dbReference>
<organism evidence="3 4">
    <name type="scientific">Alteribacter lacisalsi</name>
    <dbReference type="NCBI Taxonomy" id="2045244"/>
    <lineage>
        <taxon>Bacteria</taxon>
        <taxon>Bacillati</taxon>
        <taxon>Bacillota</taxon>
        <taxon>Bacilli</taxon>
        <taxon>Bacillales</taxon>
        <taxon>Bacillaceae</taxon>
        <taxon>Alteribacter</taxon>
    </lineage>
</organism>
<accession>A0A2W0HLH4</accession>
<evidence type="ECO:0000313" key="3">
    <source>
        <dbReference type="EMBL" id="PYZ97942.1"/>
    </source>
</evidence>
<dbReference type="PANTHER" id="PTHR33219:SF14">
    <property type="entry name" value="PROTEIN COFACTOR ASSEMBLY OF COMPLEX C SUBUNIT B CCB3, CHLOROPLASTIC-RELATED"/>
    <property type="match status" value="1"/>
</dbReference>
<evidence type="ECO:0000256" key="1">
    <source>
        <dbReference type="ARBA" id="ARBA00010894"/>
    </source>
</evidence>
<gene>
    <name evidence="3" type="ORF">CR205_04925</name>
</gene>
<sequence length="87" mass="9968">MATLFSLISTLMFFYTILVFIYIFMSWVPNLREGAFGQMVGRLVEPFLTPFRNIIPPLGMIDISPLVALLTLNFARYGLEHLASYFV</sequence>
<dbReference type="RefSeq" id="WP_110517523.1">
    <property type="nucleotide sequence ID" value="NZ_PDOF01000001.1"/>
</dbReference>
<keyword evidence="2" id="KW-0472">Membrane</keyword>
<protein>
    <recommendedName>
        <fullName evidence="5">YggT family protein</fullName>
    </recommendedName>
</protein>
<comment type="similarity">
    <text evidence="1">Belongs to the YggT family.</text>
</comment>
<evidence type="ECO:0000313" key="4">
    <source>
        <dbReference type="Proteomes" id="UP000248066"/>
    </source>
</evidence>
<feature type="transmembrane region" description="Helical" evidence="2">
    <location>
        <begin position="7"/>
        <end position="28"/>
    </location>
</feature>
<dbReference type="InterPro" id="IPR003425">
    <property type="entry name" value="CCB3/YggT"/>
</dbReference>
<keyword evidence="2" id="KW-1133">Transmembrane helix</keyword>
<reference evidence="3 4" key="1">
    <citation type="submission" date="2017-10" db="EMBL/GenBank/DDBJ databases">
        <title>Bacillus sp. nov., a halophilic bacterium isolated from a Yangshapao Lake.</title>
        <authorList>
            <person name="Wang H."/>
        </authorList>
    </citation>
    <scope>NUCLEOTIDE SEQUENCE [LARGE SCALE GENOMIC DNA]</scope>
    <source>
        <strain evidence="3 4">YSP-3</strain>
    </source>
</reference>
<dbReference type="Proteomes" id="UP000248066">
    <property type="component" value="Unassembled WGS sequence"/>
</dbReference>
<dbReference type="AlphaFoldDB" id="A0A2W0HLH4"/>
<dbReference type="OrthoDB" id="47652at2"/>